<feature type="compositionally biased region" description="Basic and acidic residues" evidence="1">
    <location>
        <begin position="878"/>
        <end position="889"/>
    </location>
</feature>
<feature type="region of interest" description="Disordered" evidence="1">
    <location>
        <begin position="762"/>
        <end position="899"/>
    </location>
</feature>
<feature type="compositionally biased region" description="Polar residues" evidence="1">
    <location>
        <begin position="479"/>
        <end position="510"/>
    </location>
</feature>
<keyword evidence="4" id="KW-1185">Reference proteome</keyword>
<dbReference type="OrthoDB" id="2550042at2759"/>
<feature type="compositionally biased region" description="Pro residues" evidence="1">
    <location>
        <begin position="461"/>
        <end position="474"/>
    </location>
</feature>
<feature type="region of interest" description="Disordered" evidence="1">
    <location>
        <begin position="321"/>
        <end position="372"/>
    </location>
</feature>
<feature type="compositionally biased region" description="Acidic residues" evidence="1">
    <location>
        <begin position="796"/>
        <end position="805"/>
    </location>
</feature>
<protein>
    <submittedName>
        <fullName evidence="3">Uncharacterized protein</fullName>
    </submittedName>
</protein>
<evidence type="ECO:0000313" key="3">
    <source>
        <dbReference type="EMBL" id="PWZ02470.1"/>
    </source>
</evidence>
<dbReference type="AlphaFoldDB" id="A0A317XX13"/>
<feature type="region of interest" description="Disordered" evidence="1">
    <location>
        <begin position="248"/>
        <end position="268"/>
    </location>
</feature>
<feature type="region of interest" description="Disordered" evidence="1">
    <location>
        <begin position="673"/>
        <end position="732"/>
    </location>
</feature>
<feature type="compositionally biased region" description="Polar residues" evidence="1">
    <location>
        <begin position="253"/>
        <end position="265"/>
    </location>
</feature>
<evidence type="ECO:0000256" key="1">
    <source>
        <dbReference type="SAM" id="MobiDB-lite"/>
    </source>
</evidence>
<feature type="signal peptide" evidence="2">
    <location>
        <begin position="1"/>
        <end position="27"/>
    </location>
</feature>
<sequence>MIFSRCKLLVTPVIIALFWSLLVVCDAQSLQRDARHDNDGIMTARDRAVRGRDSHITISQTQGGADPLVLDKRQESETVEEVATEALPENTKTWKSRLTQAASAGYDSLVKTRNAFTTALQRGRSTLSAASKTEVPERLRSWRIFDDKGRFRNGVRNAYISVLSQIDKVREPIPEFSKLQKQWRYFPDLRKQYVIPRILRIPVIVQETPIPHGKEFYTYIKGVDPKHGLTRVTEDSLPHLSRIYGEEEETEKLTPNTVGGTSQVDNGGGVGLAETAATETRPDVELVNSKALHRESSFGEFGKEPKLSDEVKGEGMELKAIHEGEEDDTIPVVRQESDLGETSGTKETDTLSTKSAKSAKFTDPAVTTSDDADSSQLNLYTTYLSKVRHRYLKVAKFQEDQARKAGQRYPWYDGESPEPASHVSTDGEPHSVSVPVQAESDLPVEARTDDTVATPEDAPSHTPPLSRPRTPPEPYLESQLRSGPSTPHISPSAPSSPQHVTISGTTTPRTSSLHAEEVIAAEPSHSEGTPTIFPPDYAQVLFGHRNNIHDDEEAHSDAAADALHGEEEHLAGTEVGFRAGKGSPQWHKEASDSVFLSPTAEEEVQRSLARLREYQRYITSFRQADDGQPRVPYLPPLPNAPGFAGGAGSAVSRFRPGSVVSIPGQVRLPSESIITPKYSADSEESLDATSSRGSSILDDGRTGSGRTSLENAEPSDKENMFGHGSGSGIRLFTLGQSPERVPAHQQDLRAAAEHYVSRLNSKSRGIGGQAGFIRQRKRPSDSLAATRKGVRFRDDGDGESFDGGESENTATTRRPPLRHLPSFDFGTSARLLSPTPRLRGPNPELQRYLDSLKSVPTPLSSTESDSGIPRPRLTSTAERQHIDSSDDSSHQPAPQFHSP</sequence>
<proteinExistence type="predicted"/>
<evidence type="ECO:0000256" key="2">
    <source>
        <dbReference type="SAM" id="SignalP"/>
    </source>
</evidence>
<evidence type="ECO:0000313" key="4">
    <source>
        <dbReference type="Proteomes" id="UP000246740"/>
    </source>
</evidence>
<gene>
    <name evidence="3" type="ORF">BCV70DRAFT_700</name>
</gene>
<dbReference type="EMBL" id="KZ819188">
    <property type="protein sequence ID" value="PWZ02470.1"/>
    <property type="molecule type" value="Genomic_DNA"/>
</dbReference>
<feature type="chain" id="PRO_5016357161" evidence="2">
    <location>
        <begin position="28"/>
        <end position="899"/>
    </location>
</feature>
<reference evidence="3 4" key="1">
    <citation type="journal article" date="2018" name="Mol. Biol. Evol.">
        <title>Broad Genomic Sampling Reveals a Smut Pathogenic Ancestry of the Fungal Clade Ustilaginomycotina.</title>
        <authorList>
            <person name="Kijpornyongpan T."/>
            <person name="Mondo S.J."/>
            <person name="Barry K."/>
            <person name="Sandor L."/>
            <person name="Lee J."/>
            <person name="Lipzen A."/>
            <person name="Pangilinan J."/>
            <person name="LaButti K."/>
            <person name="Hainaut M."/>
            <person name="Henrissat B."/>
            <person name="Grigoriev I.V."/>
            <person name="Spatafora J.W."/>
            <person name="Aime M.C."/>
        </authorList>
    </citation>
    <scope>NUCLEOTIDE SEQUENCE [LARGE SCALE GENOMIC DNA]</scope>
    <source>
        <strain evidence="3 4">MCA 3645</strain>
    </source>
</reference>
<accession>A0A317XX13</accession>
<organism evidence="3 4">
    <name type="scientific">Testicularia cyperi</name>
    <dbReference type="NCBI Taxonomy" id="1882483"/>
    <lineage>
        <taxon>Eukaryota</taxon>
        <taxon>Fungi</taxon>
        <taxon>Dikarya</taxon>
        <taxon>Basidiomycota</taxon>
        <taxon>Ustilaginomycotina</taxon>
        <taxon>Ustilaginomycetes</taxon>
        <taxon>Ustilaginales</taxon>
        <taxon>Anthracoideaceae</taxon>
        <taxon>Testicularia</taxon>
    </lineage>
</organism>
<dbReference type="InParanoid" id="A0A317XX13"/>
<dbReference type="Proteomes" id="UP000246740">
    <property type="component" value="Unassembled WGS sequence"/>
</dbReference>
<feature type="region of interest" description="Disordered" evidence="1">
    <location>
        <begin position="402"/>
        <end position="510"/>
    </location>
</feature>
<keyword evidence="2" id="KW-0732">Signal</keyword>
<name>A0A317XX13_9BASI</name>